<comment type="similarity">
    <text evidence="2">Belongs to the OXR1 family.</text>
</comment>
<dbReference type="InterPro" id="IPR006571">
    <property type="entry name" value="TLDc_dom"/>
</dbReference>
<evidence type="ECO:0000256" key="2">
    <source>
        <dbReference type="ARBA" id="ARBA00009540"/>
    </source>
</evidence>
<keyword evidence="8" id="KW-1185">Reference proteome</keyword>
<accession>A0ABQ6MQL4</accession>
<dbReference type="EMBL" id="BRYB01000483">
    <property type="protein sequence ID" value="GMI30982.1"/>
    <property type="molecule type" value="Genomic_DNA"/>
</dbReference>
<evidence type="ECO:0000256" key="1">
    <source>
        <dbReference type="ARBA" id="ARBA00004173"/>
    </source>
</evidence>
<protein>
    <recommendedName>
        <fullName evidence="4">Oxidation resistance protein 1</fullName>
    </recommendedName>
</protein>
<evidence type="ECO:0000259" key="6">
    <source>
        <dbReference type="PROSITE" id="PS51886"/>
    </source>
</evidence>
<evidence type="ECO:0000256" key="3">
    <source>
        <dbReference type="ARBA" id="ARBA00023128"/>
    </source>
</evidence>
<dbReference type="PANTHER" id="PTHR23354:SF62">
    <property type="entry name" value="MUSTARD, ISOFORM V"/>
    <property type="match status" value="1"/>
</dbReference>
<gene>
    <name evidence="7" type="ORF">TeGR_g13118</name>
</gene>
<dbReference type="Proteomes" id="UP001165060">
    <property type="component" value="Unassembled WGS sequence"/>
</dbReference>
<reference evidence="7 8" key="1">
    <citation type="journal article" date="2023" name="Commun. Biol.">
        <title>Genome analysis of Parmales, the sister group of diatoms, reveals the evolutionary specialization of diatoms from phago-mixotrophs to photoautotrophs.</title>
        <authorList>
            <person name="Ban H."/>
            <person name="Sato S."/>
            <person name="Yoshikawa S."/>
            <person name="Yamada K."/>
            <person name="Nakamura Y."/>
            <person name="Ichinomiya M."/>
            <person name="Sato N."/>
            <person name="Blanc-Mathieu R."/>
            <person name="Endo H."/>
            <person name="Kuwata A."/>
            <person name="Ogata H."/>
        </authorList>
    </citation>
    <scope>NUCLEOTIDE SEQUENCE [LARGE SCALE GENOMIC DNA]</scope>
</reference>
<evidence type="ECO:0000313" key="7">
    <source>
        <dbReference type="EMBL" id="GMI30982.1"/>
    </source>
</evidence>
<keyword evidence="3" id="KW-0496">Mitochondrion</keyword>
<dbReference type="SMART" id="SM00584">
    <property type="entry name" value="TLDc"/>
    <property type="match status" value="1"/>
</dbReference>
<dbReference type="PANTHER" id="PTHR23354">
    <property type="entry name" value="NUCLEOLAR PROTEIN 7/ESTROGEN RECEPTOR COACTIVATOR-RELATED"/>
    <property type="match status" value="1"/>
</dbReference>
<evidence type="ECO:0000256" key="5">
    <source>
        <dbReference type="SAM" id="MobiDB-lite"/>
    </source>
</evidence>
<comment type="caution">
    <text evidence="7">The sequence shown here is derived from an EMBL/GenBank/DDBJ whole genome shotgun (WGS) entry which is preliminary data.</text>
</comment>
<dbReference type="Pfam" id="PF07534">
    <property type="entry name" value="TLD"/>
    <property type="match status" value="1"/>
</dbReference>
<sequence length="221" mass="24354">MIPSSREGSGTPPPPKSPVPVHPHLSRSPSSDRYMPQMIPEPADAPPSLLTPPMMKQLLSKGLPLMHTFHKWNRLFSLVRDGSSFVSFLHRVRKDKKTLAVVETTRGEKFGFYANDTWKNRPGAAAFYGNGESFLFRWEEGAVRVWKWSGQDNYFQLCDEGGGRIIMGGGGGFGVCLEDDFTRGSSAPCGTFGVDEPMCGRAEGGVFDILNFEVFGFVGEL</sequence>
<evidence type="ECO:0000313" key="8">
    <source>
        <dbReference type="Proteomes" id="UP001165060"/>
    </source>
</evidence>
<feature type="region of interest" description="Disordered" evidence="5">
    <location>
        <begin position="1"/>
        <end position="47"/>
    </location>
</feature>
<name>A0ABQ6MQL4_9STRA</name>
<organism evidence="7 8">
    <name type="scientific">Tetraparma gracilis</name>
    <dbReference type="NCBI Taxonomy" id="2962635"/>
    <lineage>
        <taxon>Eukaryota</taxon>
        <taxon>Sar</taxon>
        <taxon>Stramenopiles</taxon>
        <taxon>Ochrophyta</taxon>
        <taxon>Bolidophyceae</taxon>
        <taxon>Parmales</taxon>
        <taxon>Triparmaceae</taxon>
        <taxon>Tetraparma</taxon>
    </lineage>
</organism>
<proteinExistence type="inferred from homology"/>
<dbReference type="PROSITE" id="PS51886">
    <property type="entry name" value="TLDC"/>
    <property type="match status" value="1"/>
</dbReference>
<evidence type="ECO:0000256" key="4">
    <source>
        <dbReference type="ARBA" id="ARBA00040604"/>
    </source>
</evidence>
<feature type="compositionally biased region" description="Pro residues" evidence="5">
    <location>
        <begin position="11"/>
        <end position="21"/>
    </location>
</feature>
<comment type="subcellular location">
    <subcellularLocation>
        <location evidence="1">Mitochondrion</location>
    </subcellularLocation>
</comment>
<feature type="domain" description="TLDc" evidence="6">
    <location>
        <begin position="49"/>
        <end position="218"/>
    </location>
</feature>